<protein>
    <recommendedName>
        <fullName evidence="6">Cell wall anchor protein</fullName>
    </recommendedName>
</protein>
<dbReference type="EMBL" id="JAVGJF010000060">
    <property type="protein sequence ID" value="MDQ7176067.1"/>
    <property type="molecule type" value="Genomic_DNA"/>
</dbReference>
<accession>A0ABD5AXF7</accession>
<dbReference type="RefSeq" id="WP_133170555.1">
    <property type="nucleotide sequence ID" value="NZ_JAHSUP010000004.1"/>
</dbReference>
<keyword evidence="3" id="KW-1133">Transmembrane helix</keyword>
<evidence type="ECO:0000313" key="4">
    <source>
        <dbReference type="EMBL" id="MDQ7176067.1"/>
    </source>
</evidence>
<proteinExistence type="predicted"/>
<name>A0ABD5AXF7_STACR</name>
<feature type="region of interest" description="Disordered" evidence="2">
    <location>
        <begin position="104"/>
        <end position="126"/>
    </location>
</feature>
<feature type="transmembrane region" description="Helical" evidence="3">
    <location>
        <begin position="555"/>
        <end position="573"/>
    </location>
</feature>
<keyword evidence="3" id="KW-0812">Transmembrane</keyword>
<evidence type="ECO:0000256" key="1">
    <source>
        <dbReference type="SAM" id="Coils"/>
    </source>
</evidence>
<evidence type="ECO:0008006" key="6">
    <source>
        <dbReference type="Google" id="ProtNLM"/>
    </source>
</evidence>
<evidence type="ECO:0000313" key="5">
    <source>
        <dbReference type="Proteomes" id="UP001240157"/>
    </source>
</evidence>
<organism evidence="4 5">
    <name type="scientific">Staphylococcus chromogenes</name>
    <name type="common">Staphylococcus hyicus subsp. chromogenes</name>
    <dbReference type="NCBI Taxonomy" id="46126"/>
    <lineage>
        <taxon>Bacteria</taxon>
        <taxon>Bacillati</taxon>
        <taxon>Bacillota</taxon>
        <taxon>Bacilli</taxon>
        <taxon>Bacillales</taxon>
        <taxon>Staphylococcaceae</taxon>
        <taxon>Staphylococcus</taxon>
    </lineage>
</organism>
<sequence length="582" mass="65307">MKKVRDTYWNKSNHLSRSLKMSSATLIIITGILGNQFTPIAHAEQVTQIERPTSLEAYIQKSQADIQKLKTLSAQQKAQLNTDIHQAQSIDEIDRLLKEAHVDFSSREEGNQASSLRQSPSEMNQKLEELRSNHEQINQNIDRFFTEVDSSTHKVDGGKLSDVNLNDDATLSALHLAETLNQKEPDTSNLKKNLHQLLSVSDENQGALDHYVATKEEGLKAFESKLATEPNLSEERKALLNKEIQSIQRELNEQNDVVRQRLNTVDNKPEAVRALIGETLNDKEAANVLKRIQTDGKSNAQIANQIVSQLDRFTTLTSDDLLRSMLENTTQRKDLIETLLSTRFDSTEASKIADDILKGNPTNAQILERLKQRYGPDMTADDILENVFDQAHNQRQALETILKSKFSPDVAHALAERLENKANARGELLKLLKSDADTHLNQLIKANNDIQRLKSKIHGMFNPLDRMQDLFNPSHSRLLEGGLLRGQSNLFNPLGLLDQLLNGKSLLDNIPDLPNPTQGRALSLLKPTDSFLSGLFDHNGNFDLPAAGQIAKQRLLPLGILMIVIGGFLFWGLKRRHSHKSS</sequence>
<evidence type="ECO:0000256" key="2">
    <source>
        <dbReference type="SAM" id="MobiDB-lite"/>
    </source>
</evidence>
<comment type="caution">
    <text evidence="4">The sequence shown here is derived from an EMBL/GenBank/DDBJ whole genome shotgun (WGS) entry which is preliminary data.</text>
</comment>
<keyword evidence="3" id="KW-0472">Membrane</keyword>
<keyword evidence="1" id="KW-0175">Coiled coil</keyword>
<reference evidence="4 5" key="1">
    <citation type="submission" date="2023-08" db="EMBL/GenBank/DDBJ databases">
        <title>Whole genome sequencing of Staphylococcus chromogenes NNSch 2386.</title>
        <authorList>
            <person name="Kropotov V.S."/>
            <person name="Boriskina E.V."/>
            <person name="Gordinskaya N.A."/>
            <person name="Shkurkina I.S."/>
            <person name="Kryazhev D.V."/>
            <person name="Alekseeva A.E."/>
            <person name="Makhova M.A."/>
        </authorList>
    </citation>
    <scope>NUCLEOTIDE SEQUENCE [LARGE SCALE GENOMIC DNA]</scope>
    <source>
        <strain evidence="4 5">NNSch 2386</strain>
    </source>
</reference>
<feature type="coiled-coil region" evidence="1">
    <location>
        <begin position="237"/>
        <end position="268"/>
    </location>
</feature>
<dbReference type="AlphaFoldDB" id="A0ABD5AXF7"/>
<evidence type="ECO:0000256" key="3">
    <source>
        <dbReference type="SAM" id="Phobius"/>
    </source>
</evidence>
<gene>
    <name evidence="4" type="ORF">RCF65_08710</name>
</gene>
<feature type="compositionally biased region" description="Polar residues" evidence="2">
    <location>
        <begin position="111"/>
        <end position="124"/>
    </location>
</feature>
<dbReference type="Proteomes" id="UP001240157">
    <property type="component" value="Unassembled WGS sequence"/>
</dbReference>